<dbReference type="EMBL" id="VFJC01000006">
    <property type="protein sequence ID" value="KAB5576720.1"/>
    <property type="molecule type" value="Genomic_DNA"/>
</dbReference>
<gene>
    <name evidence="1" type="ORF">PHYPO_G00201680</name>
</gene>
<organism evidence="1 2">
    <name type="scientific">Pangasianodon hypophthalmus</name>
    <name type="common">Striped catfish</name>
    <name type="synonym">Helicophagus hypophthalmus</name>
    <dbReference type="NCBI Taxonomy" id="310915"/>
    <lineage>
        <taxon>Eukaryota</taxon>
        <taxon>Metazoa</taxon>
        <taxon>Chordata</taxon>
        <taxon>Craniata</taxon>
        <taxon>Vertebrata</taxon>
        <taxon>Euteleostomi</taxon>
        <taxon>Actinopterygii</taxon>
        <taxon>Neopterygii</taxon>
        <taxon>Teleostei</taxon>
        <taxon>Ostariophysi</taxon>
        <taxon>Siluriformes</taxon>
        <taxon>Pangasiidae</taxon>
        <taxon>Pangasianodon</taxon>
    </lineage>
</organism>
<protein>
    <submittedName>
        <fullName evidence="1">Uncharacterized protein</fullName>
    </submittedName>
</protein>
<evidence type="ECO:0000313" key="2">
    <source>
        <dbReference type="Proteomes" id="UP000327468"/>
    </source>
</evidence>
<comment type="caution">
    <text evidence="1">The sequence shown here is derived from an EMBL/GenBank/DDBJ whole genome shotgun (WGS) entry which is preliminary data.</text>
</comment>
<sequence length="70" mass="7748">MKTASLLSIFSSLEGVKVRLQVDGKARRFTISVNSGVTLERFILISVCADARASERLCSLPEKVSSRKYK</sequence>
<dbReference type="AlphaFoldDB" id="A0A5N5PAV9"/>
<reference evidence="1 2" key="1">
    <citation type="submission" date="2019-06" db="EMBL/GenBank/DDBJ databases">
        <title>A chromosome-scale genome assembly of the striped catfish, Pangasianodon hypophthalmus.</title>
        <authorList>
            <person name="Wen M."/>
            <person name="Zahm M."/>
            <person name="Roques C."/>
            <person name="Cabau C."/>
            <person name="Klopp C."/>
            <person name="Donnadieu C."/>
            <person name="Jouanno E."/>
            <person name="Avarre J.-C."/>
            <person name="Campet M."/>
            <person name="Ha T.T.T."/>
            <person name="Dugue R."/>
            <person name="Lampietro C."/>
            <person name="Louis A."/>
            <person name="Herpin A."/>
            <person name="Echchiki A."/>
            <person name="Berthelot C."/>
            <person name="Parey E."/>
            <person name="Roest-Crollius H."/>
            <person name="Braasch I."/>
            <person name="Postlethwait J."/>
            <person name="Bobe J."/>
            <person name="Montfort J."/>
            <person name="Bouchez O."/>
            <person name="Begum T."/>
            <person name="Schartl M."/>
            <person name="Guiguen Y."/>
        </authorList>
    </citation>
    <scope>NUCLEOTIDE SEQUENCE [LARGE SCALE GENOMIC DNA]</scope>
    <source>
        <strain evidence="1 2">Indonesia</strain>
        <tissue evidence="1">Blood</tissue>
    </source>
</reference>
<accession>A0A5N5PAV9</accession>
<proteinExistence type="predicted"/>
<evidence type="ECO:0000313" key="1">
    <source>
        <dbReference type="EMBL" id="KAB5576720.1"/>
    </source>
</evidence>
<name>A0A5N5PAV9_PANHP</name>
<keyword evidence="2" id="KW-1185">Reference proteome</keyword>
<dbReference type="Proteomes" id="UP000327468">
    <property type="component" value="Chromosome 5"/>
</dbReference>